<reference evidence="3 7" key="3">
    <citation type="submission" date="2018-09" db="EMBL/GenBank/DDBJ databases">
        <title>Genome sequencing of Aeromonas veronii MS-17-88.</title>
        <authorList>
            <person name="Tekedar H.C."/>
            <person name="Arick M.A."/>
            <person name="Hsu C.-Y."/>
            <person name="Thrash A."/>
            <person name="Karsi A."/>
            <person name="Lawrence M.L."/>
            <person name="Abdelhamed H."/>
        </authorList>
    </citation>
    <scope>NUCLEOTIDE SEQUENCE [LARGE SCALE GENOMIC DNA]</scope>
    <source>
        <strain evidence="3 7">MS 17-88</strain>
    </source>
</reference>
<evidence type="ECO:0000313" key="1">
    <source>
        <dbReference type="EMBL" id="AYV37008.1"/>
    </source>
</evidence>
<dbReference type="AlphaFoldDB" id="A0A1Q8F1V4"/>
<dbReference type="Proteomes" id="UP000281725">
    <property type="component" value="Unassembled WGS sequence"/>
</dbReference>
<evidence type="ECO:0000313" key="6">
    <source>
        <dbReference type="Proteomes" id="UP000267614"/>
    </source>
</evidence>
<evidence type="ECO:0000313" key="7">
    <source>
        <dbReference type="Proteomes" id="UP000281725"/>
    </source>
</evidence>
<dbReference type="EMBL" id="RAWX01000001">
    <property type="protein sequence ID" value="RKJ91337.1"/>
    <property type="molecule type" value="Genomic_DNA"/>
</dbReference>
<evidence type="ECO:0000313" key="5">
    <source>
        <dbReference type="Proteomes" id="UP000241986"/>
    </source>
</evidence>
<keyword evidence="8" id="KW-1185">Reference proteome</keyword>
<dbReference type="OrthoDB" id="5594016at2"/>
<evidence type="ECO:0000313" key="4">
    <source>
        <dbReference type="EMBL" id="TYD48160.1"/>
    </source>
</evidence>
<dbReference type="Proteomes" id="UP000323129">
    <property type="component" value="Unassembled WGS sequence"/>
</dbReference>
<dbReference type="EMBL" id="CP033604">
    <property type="protein sequence ID" value="AYV37008.1"/>
    <property type="molecule type" value="Genomic_DNA"/>
</dbReference>
<dbReference type="EMBL" id="NQMC01000001">
    <property type="protein sequence ID" value="TYD48160.1"/>
    <property type="molecule type" value="Genomic_DNA"/>
</dbReference>
<evidence type="ECO:0000313" key="8">
    <source>
        <dbReference type="Proteomes" id="UP000323129"/>
    </source>
</evidence>
<accession>A0A1Q8F1V4</accession>
<evidence type="ECO:0000313" key="2">
    <source>
        <dbReference type="EMBL" id="PTH78837.1"/>
    </source>
</evidence>
<reference evidence="1 6" key="4">
    <citation type="submission" date="2018-11" db="EMBL/GenBank/DDBJ databases">
        <title>Complete genome sequence of multidrug-resistant Aeromonas veronii strain MS-18-37.</title>
        <authorList>
            <person name="Abdelhamed H."/>
            <person name="Lawrence M."/>
            <person name="Waldbieser G."/>
        </authorList>
    </citation>
    <scope>NUCLEOTIDE SEQUENCE [LARGE SCALE GENOMIC DNA]</scope>
    <source>
        <strain evidence="1 6">MS-18-37</strain>
    </source>
</reference>
<gene>
    <name evidence="4" type="ORF">CJF24_00635</name>
    <name evidence="3" type="ORF">D6R50_01595</name>
    <name evidence="2" type="ORF">DAA48_23510</name>
    <name evidence="1" type="ORF">EFI48_09375</name>
</gene>
<evidence type="ECO:0000313" key="3">
    <source>
        <dbReference type="EMBL" id="RKJ91337.1"/>
    </source>
</evidence>
<organism evidence="2 5">
    <name type="scientific">Aeromonas veronii</name>
    <dbReference type="NCBI Taxonomy" id="654"/>
    <lineage>
        <taxon>Bacteria</taxon>
        <taxon>Pseudomonadati</taxon>
        <taxon>Pseudomonadota</taxon>
        <taxon>Gammaproteobacteria</taxon>
        <taxon>Aeromonadales</taxon>
        <taxon>Aeromonadaceae</taxon>
        <taxon>Aeromonas</taxon>
    </lineage>
</organism>
<dbReference type="Proteomes" id="UP000241986">
    <property type="component" value="Unassembled WGS sequence"/>
</dbReference>
<reference evidence="4 8" key="1">
    <citation type="submission" date="2017-08" db="EMBL/GenBank/DDBJ databases">
        <title>Aeromonas veronii bv sobria strain NS22 whole genome sequencing.</title>
        <authorList>
            <person name="Katharios P."/>
            <person name="Ha V.Q."/>
            <person name="Smyrli M."/>
        </authorList>
    </citation>
    <scope>NUCLEOTIDE SEQUENCE [LARGE SCALE GENOMIC DNA]</scope>
    <source>
        <strain evidence="4 8">NS22</strain>
    </source>
</reference>
<dbReference type="Proteomes" id="UP000267614">
    <property type="component" value="Chromosome"/>
</dbReference>
<name>A0A1Q8F1V4_AERVE</name>
<protein>
    <submittedName>
        <fullName evidence="2">Uncharacterized protein</fullName>
    </submittedName>
</protein>
<sequence>MTQGRDGHLSWEETKMQKRRKISLVRKAKCSWSPRRKLKLNDIKRNLWRRNRSYTLLIAEHTA</sequence>
<proteinExistence type="predicted"/>
<reference evidence="2 5" key="2">
    <citation type="submission" date="2018-03" db="EMBL/GenBank/DDBJ databases">
        <title>Aeromonas veronii whole genome sequencing and analysis.</title>
        <authorList>
            <person name="Xie H."/>
            <person name="Liu T."/>
            <person name="Wang K."/>
        </authorList>
    </citation>
    <scope>NUCLEOTIDE SEQUENCE [LARGE SCALE GENOMIC DNA]</scope>
    <source>
        <strain evidence="2 5">XH.VA.1</strain>
    </source>
</reference>
<dbReference type="EMBL" id="PZKL01000046">
    <property type="protein sequence ID" value="PTH78837.1"/>
    <property type="molecule type" value="Genomic_DNA"/>
</dbReference>